<comment type="caution">
    <text evidence="3">The sequence shown here is derived from an EMBL/GenBank/DDBJ whole genome shotgun (WGS) entry which is preliminary data.</text>
</comment>
<dbReference type="PANTHER" id="PTHR34558">
    <property type="entry name" value="EXPRESSED PROTEIN"/>
    <property type="match status" value="1"/>
</dbReference>
<proteinExistence type="predicted"/>
<dbReference type="PANTHER" id="PTHR34558:SF9">
    <property type="entry name" value="F3L24.15 PROTEIN"/>
    <property type="match status" value="1"/>
</dbReference>
<reference evidence="3 4" key="1">
    <citation type="journal article" date="2021" name="Commun. Biol.">
        <title>The genome of Shorea leprosula (Dipterocarpaceae) highlights the ecological relevance of drought in aseasonal tropical rainforests.</title>
        <authorList>
            <person name="Ng K.K.S."/>
            <person name="Kobayashi M.J."/>
            <person name="Fawcett J.A."/>
            <person name="Hatakeyama M."/>
            <person name="Paape T."/>
            <person name="Ng C.H."/>
            <person name="Ang C.C."/>
            <person name="Tnah L.H."/>
            <person name="Lee C.T."/>
            <person name="Nishiyama T."/>
            <person name="Sese J."/>
            <person name="O'Brien M.J."/>
            <person name="Copetti D."/>
            <person name="Mohd Noor M.I."/>
            <person name="Ong R.C."/>
            <person name="Putra M."/>
            <person name="Sireger I.Z."/>
            <person name="Indrioko S."/>
            <person name="Kosugi Y."/>
            <person name="Izuno A."/>
            <person name="Isagi Y."/>
            <person name="Lee S.L."/>
            <person name="Shimizu K.K."/>
        </authorList>
    </citation>
    <scope>NUCLEOTIDE SEQUENCE [LARGE SCALE GENOMIC DNA]</scope>
    <source>
        <strain evidence="3">214</strain>
    </source>
</reference>
<organism evidence="3 4">
    <name type="scientific">Rubroshorea leprosula</name>
    <dbReference type="NCBI Taxonomy" id="152421"/>
    <lineage>
        <taxon>Eukaryota</taxon>
        <taxon>Viridiplantae</taxon>
        <taxon>Streptophyta</taxon>
        <taxon>Embryophyta</taxon>
        <taxon>Tracheophyta</taxon>
        <taxon>Spermatophyta</taxon>
        <taxon>Magnoliopsida</taxon>
        <taxon>eudicotyledons</taxon>
        <taxon>Gunneridae</taxon>
        <taxon>Pentapetalae</taxon>
        <taxon>rosids</taxon>
        <taxon>malvids</taxon>
        <taxon>Malvales</taxon>
        <taxon>Dipterocarpaceae</taxon>
        <taxon>Rubroshorea</taxon>
    </lineage>
</organism>
<keyword evidence="4" id="KW-1185">Reference proteome</keyword>
<sequence>MAKLSSYYFCIMLAVEVLSFVAKSQALEGSGSMAPRGTWSDAYPPGPGGGMMAESAHIRLLGRHHDSAAGGEAILGGFVMAFVVAVACYIRVTRRTPEAAKA</sequence>
<keyword evidence="1" id="KW-0812">Transmembrane</keyword>
<name>A0AAV5L134_9ROSI</name>
<dbReference type="AlphaFoldDB" id="A0AAV5L134"/>
<gene>
    <name evidence="3" type="ORF">SLEP1_g39588</name>
</gene>
<feature type="chain" id="PRO_5043495661" evidence="2">
    <location>
        <begin position="27"/>
        <end position="102"/>
    </location>
</feature>
<evidence type="ECO:0000256" key="1">
    <source>
        <dbReference type="SAM" id="Phobius"/>
    </source>
</evidence>
<evidence type="ECO:0000256" key="2">
    <source>
        <dbReference type="SAM" id="SignalP"/>
    </source>
</evidence>
<dbReference type="EMBL" id="BPVZ01000089">
    <property type="protein sequence ID" value="GKV30813.1"/>
    <property type="molecule type" value="Genomic_DNA"/>
</dbReference>
<evidence type="ECO:0000313" key="4">
    <source>
        <dbReference type="Proteomes" id="UP001054252"/>
    </source>
</evidence>
<protein>
    <submittedName>
        <fullName evidence="3">Uncharacterized protein</fullName>
    </submittedName>
</protein>
<evidence type="ECO:0000313" key="3">
    <source>
        <dbReference type="EMBL" id="GKV30813.1"/>
    </source>
</evidence>
<keyword evidence="1" id="KW-0472">Membrane</keyword>
<feature type="signal peptide" evidence="2">
    <location>
        <begin position="1"/>
        <end position="26"/>
    </location>
</feature>
<dbReference type="Proteomes" id="UP001054252">
    <property type="component" value="Unassembled WGS sequence"/>
</dbReference>
<keyword evidence="1" id="KW-1133">Transmembrane helix</keyword>
<feature type="transmembrane region" description="Helical" evidence="1">
    <location>
        <begin position="73"/>
        <end position="92"/>
    </location>
</feature>
<keyword evidence="2" id="KW-0732">Signal</keyword>
<accession>A0AAV5L134</accession>